<dbReference type="STRING" id="1682113.A7U43_16260"/>
<accession>A0A172UNI9</accession>
<dbReference type="GO" id="GO:0016887">
    <property type="term" value="F:ATP hydrolysis activity"/>
    <property type="evidence" value="ECO:0007669"/>
    <property type="project" value="InterPro"/>
</dbReference>
<name>A0A172UNI9_9MYCO</name>
<dbReference type="InterPro" id="IPR034139">
    <property type="entry name" value="TOPRIM_OLD"/>
</dbReference>
<dbReference type="KEGG" id="madi:A7U43_16260"/>
<dbReference type="Pfam" id="PF13304">
    <property type="entry name" value="AAA_21"/>
    <property type="match status" value="1"/>
</dbReference>
<feature type="domain" description="OLD protein-like TOPRIM" evidence="2">
    <location>
        <begin position="465"/>
        <end position="525"/>
    </location>
</feature>
<dbReference type="Gene3D" id="3.40.50.300">
    <property type="entry name" value="P-loop containing nucleotide triphosphate hydrolases"/>
    <property type="match status" value="2"/>
</dbReference>
<keyword evidence="4" id="KW-1185">Reference proteome</keyword>
<dbReference type="InterPro" id="IPR003959">
    <property type="entry name" value="ATPase_AAA_core"/>
</dbReference>
<dbReference type="SUPFAM" id="SSF52540">
    <property type="entry name" value="P-loop containing nucleoside triphosphate hydrolases"/>
    <property type="match status" value="1"/>
</dbReference>
<feature type="domain" description="ATPase AAA-type core" evidence="1">
    <location>
        <begin position="257"/>
        <end position="401"/>
    </location>
</feature>
<dbReference type="AlphaFoldDB" id="A0A172UNI9"/>
<dbReference type="PANTHER" id="PTHR43581">
    <property type="entry name" value="ATP/GTP PHOSPHATASE"/>
    <property type="match status" value="1"/>
</dbReference>
<proteinExistence type="predicted"/>
<dbReference type="OrthoDB" id="3237462at2"/>
<dbReference type="Pfam" id="PF20469">
    <property type="entry name" value="OLD-like_TOPRIM"/>
    <property type="match status" value="1"/>
</dbReference>
<organism evidence="3 4">
    <name type="scientific">Mycobacterium adipatum</name>
    <dbReference type="NCBI Taxonomy" id="1682113"/>
    <lineage>
        <taxon>Bacteria</taxon>
        <taxon>Bacillati</taxon>
        <taxon>Actinomycetota</taxon>
        <taxon>Actinomycetes</taxon>
        <taxon>Mycobacteriales</taxon>
        <taxon>Mycobacteriaceae</taxon>
        <taxon>Mycobacterium</taxon>
    </lineage>
</organism>
<dbReference type="EMBL" id="CP015596">
    <property type="protein sequence ID" value="ANE80652.1"/>
    <property type="molecule type" value="Genomic_DNA"/>
</dbReference>
<dbReference type="InterPro" id="IPR051396">
    <property type="entry name" value="Bact_Antivir_Def_Nuclease"/>
</dbReference>
<dbReference type="Proteomes" id="UP000077143">
    <property type="component" value="Chromosome"/>
</dbReference>
<reference evidence="3 4" key="1">
    <citation type="submission" date="2016-05" db="EMBL/GenBank/DDBJ databases">
        <title>Complete genome sequence of a phthalic acid esters degrading Mycobacterium sp. YC-RL4.</title>
        <authorList>
            <person name="Ren L."/>
            <person name="Fan S."/>
            <person name="Ruth N."/>
            <person name="Jia Y."/>
            <person name="Wang J."/>
            <person name="Qiao C."/>
        </authorList>
    </citation>
    <scope>NUCLEOTIDE SEQUENCE [LARGE SCALE GENOMIC DNA]</scope>
    <source>
        <strain evidence="3 4">YC-RL4</strain>
    </source>
</reference>
<sequence>MRISRISLGGYRAVPVEEFDVGPFTVLFGKNNVGKTYVLEAIFSVLAPHVFADGKQRIRDLRADTGSYGAVYVDLDRGLEFDDAVLALIPDNVDGGYLRLPRLPQDQVCYVSTPDNESLPNPDSQQELWFVDLRDYWTKTDLDGEIRDEISGEVHTVDHRTRLVGAEPHVRPVFLGWEFSDVDRWVTSAIADLSVVSGGMQETDDGSNTYIPGSRGVLMRIQGAAEDDRYKELEGVLGVLGLEHTRPVINPSTDTWRVRPEVAARLDQLAALATDLLPDFLDGLIRTELEVPTEWAGSPYVRVQYVERGSDRGHPINDFGRGASRWLSIALQVAIHIMEKDWLTSAVLDDAARKFSGSVLLVDEPEAHLHPSAVASVVRWCRRVVSAGFQVVAASHHEEFLRTTGSDVRFVKMTRGAGTWTDVMGEVHDAVLTRARTLSTEATPVLQELAAEVGMHPAVALSLRRAVLFVEGTLDEAVLDEYAGQSLDAAGVLIVPIHGTKNLEGLIDSELTVRLGIKMGILTDNTVTATMRERPKKKRSGEERKVIKLVETFESRGLPELTVFGVPEDDLLFALPADGIRAHATGLAEGNVADFPGWHELRQECRDAFGKTSSDSVDWKTYAQEHYGLAITTPEGVRRLVRALDLAGVEMPSVRRVVDQIVGWAGS</sequence>
<dbReference type="PANTHER" id="PTHR43581:SF2">
    <property type="entry name" value="EXCINUCLEASE ATPASE SUBUNIT"/>
    <property type="match status" value="1"/>
</dbReference>
<evidence type="ECO:0000313" key="4">
    <source>
        <dbReference type="Proteomes" id="UP000077143"/>
    </source>
</evidence>
<protein>
    <submittedName>
        <fullName evidence="3">Uncharacterized protein</fullName>
    </submittedName>
</protein>
<evidence type="ECO:0000313" key="3">
    <source>
        <dbReference type="EMBL" id="ANE80652.1"/>
    </source>
</evidence>
<dbReference type="InterPro" id="IPR027417">
    <property type="entry name" value="P-loop_NTPase"/>
</dbReference>
<gene>
    <name evidence="3" type="ORF">A7U43_16260</name>
</gene>
<evidence type="ECO:0000259" key="2">
    <source>
        <dbReference type="Pfam" id="PF20469"/>
    </source>
</evidence>
<dbReference type="CDD" id="cd00267">
    <property type="entry name" value="ABC_ATPase"/>
    <property type="match status" value="1"/>
</dbReference>
<dbReference type="RefSeq" id="WP_067997256.1">
    <property type="nucleotide sequence ID" value="NZ_CP015596.1"/>
</dbReference>
<dbReference type="GO" id="GO:0005524">
    <property type="term" value="F:ATP binding"/>
    <property type="evidence" value="ECO:0007669"/>
    <property type="project" value="InterPro"/>
</dbReference>
<evidence type="ECO:0000259" key="1">
    <source>
        <dbReference type="Pfam" id="PF13304"/>
    </source>
</evidence>